<comment type="caution">
    <text evidence="2">The sequence shown here is derived from an EMBL/GenBank/DDBJ whole genome shotgun (WGS) entry which is preliminary data.</text>
</comment>
<evidence type="ECO:0000313" key="3">
    <source>
        <dbReference type="Proteomes" id="UP000059074"/>
    </source>
</evidence>
<gene>
    <name evidence="2" type="ORF">APY04_1507</name>
</gene>
<protein>
    <submittedName>
        <fullName evidence="2">Uncharacterized protein</fullName>
    </submittedName>
</protein>
<accession>A0A109BIG3</accession>
<organism evidence="2 3">
    <name type="scientific">Hyphomicrobium sulfonivorans</name>
    <dbReference type="NCBI Taxonomy" id="121290"/>
    <lineage>
        <taxon>Bacteria</taxon>
        <taxon>Pseudomonadati</taxon>
        <taxon>Pseudomonadota</taxon>
        <taxon>Alphaproteobacteria</taxon>
        <taxon>Hyphomicrobiales</taxon>
        <taxon>Hyphomicrobiaceae</taxon>
        <taxon>Hyphomicrobium</taxon>
    </lineage>
</organism>
<dbReference type="EMBL" id="LMTR01000045">
    <property type="protein sequence ID" value="KWT69424.1"/>
    <property type="molecule type" value="Genomic_DNA"/>
</dbReference>
<dbReference type="STRING" id="121290.APY04_1507"/>
<sequence length="153" mass="16498">MCSGGWATVARACVVVTLTAFAAAAPAKAQAQDDMRTCAAIADNAERLACFDSAVRKLTAPKFEGRLSTTTERFHIDQPTQLRYESDGPIFVLYLKADDGSIIQNLHIGGGGQATYLIENPGTYFLDVSGSETWRIWLEPPSTTNANQRGPSL</sequence>
<proteinExistence type="predicted"/>
<keyword evidence="1" id="KW-0732">Signal</keyword>
<evidence type="ECO:0000313" key="2">
    <source>
        <dbReference type="EMBL" id="KWT69424.1"/>
    </source>
</evidence>
<evidence type="ECO:0000256" key="1">
    <source>
        <dbReference type="SAM" id="SignalP"/>
    </source>
</evidence>
<keyword evidence="3" id="KW-1185">Reference proteome</keyword>
<dbReference type="AlphaFoldDB" id="A0A109BIG3"/>
<dbReference type="PATRIC" id="fig|121290.4.peg.2745"/>
<dbReference type="Proteomes" id="UP000059074">
    <property type="component" value="Unassembled WGS sequence"/>
</dbReference>
<feature type="signal peptide" evidence="1">
    <location>
        <begin position="1"/>
        <end position="22"/>
    </location>
</feature>
<name>A0A109BIG3_HYPSL</name>
<reference evidence="2 3" key="1">
    <citation type="submission" date="2015-10" db="EMBL/GenBank/DDBJ databases">
        <title>Transcriptomic analysis of a linuron degrading triple-species bacterial consortium.</title>
        <authorList>
            <person name="Albers P."/>
        </authorList>
    </citation>
    <scope>NUCLEOTIDE SEQUENCE [LARGE SCALE GENOMIC DNA]</scope>
    <source>
        <strain evidence="2 3">WDL6</strain>
    </source>
</reference>
<feature type="chain" id="PRO_5007132599" evidence="1">
    <location>
        <begin position="23"/>
        <end position="153"/>
    </location>
</feature>